<keyword evidence="1" id="KW-1133">Transmembrane helix</keyword>
<dbReference type="EMBL" id="CEKZ01000003">
    <property type="protein sequence ID" value="CEQ04098.1"/>
    <property type="molecule type" value="Genomic_DNA"/>
</dbReference>
<organism evidence="2 3">
    <name type="scientific">Paraclostridium sordellii</name>
    <name type="common">Clostridium sordellii</name>
    <dbReference type="NCBI Taxonomy" id="1505"/>
    <lineage>
        <taxon>Bacteria</taxon>
        <taxon>Bacillati</taxon>
        <taxon>Bacillota</taxon>
        <taxon>Clostridia</taxon>
        <taxon>Peptostreptococcales</taxon>
        <taxon>Peptostreptococcaceae</taxon>
        <taxon>Paraclostridium</taxon>
    </lineage>
</organism>
<gene>
    <name evidence="2" type="ORF">R28058_18311</name>
</gene>
<evidence type="ECO:0000313" key="2">
    <source>
        <dbReference type="EMBL" id="CEQ04098.1"/>
    </source>
</evidence>
<accession>A0A0C7R4C7</accession>
<reference evidence="2 3" key="1">
    <citation type="submission" date="2015-01" db="EMBL/GenBank/DDBJ databases">
        <authorList>
            <person name="Aslett A.Martin."/>
            <person name="De Silva Nishadi"/>
        </authorList>
    </citation>
    <scope>NUCLEOTIDE SEQUENCE [LARGE SCALE GENOMIC DNA]</scope>
    <source>
        <strain evidence="2 3">R28058</strain>
    </source>
</reference>
<proteinExistence type="predicted"/>
<sequence length="267" mass="30779">MKEYLSFRNVIALILLGGGFPIFAGGLTSSTDSIFLKFETSNDWIGFFGSYTGAILGGIITLIVMNVTIKSSEENLKKTIAENKIIEERKERIEFCNGIAKLISNFCSESRKYRYLAKRIEKSSDDMVKLHEVFIKRKLDLAKNKEKENSDEECNQMDQESLNEKYVHVELSELEYKEEKARFDDILQQMQKLNTVQLYFELNVKLENIEDSKGLIEKINIVNKLGGSSVPQQKNKLIKYYDKEFEIAIQDLLKETTNFIGKYTSLT</sequence>
<dbReference type="RefSeq" id="WP_055342161.1">
    <property type="nucleotide sequence ID" value="NZ_CEKZ01000003.1"/>
</dbReference>
<evidence type="ECO:0000313" key="3">
    <source>
        <dbReference type="Proteomes" id="UP000049127"/>
    </source>
</evidence>
<protein>
    <submittedName>
        <fullName evidence="2">Uncharacterized protein</fullName>
    </submittedName>
</protein>
<evidence type="ECO:0000256" key="1">
    <source>
        <dbReference type="SAM" id="Phobius"/>
    </source>
</evidence>
<feature type="transmembrane region" description="Helical" evidence="1">
    <location>
        <begin position="48"/>
        <end position="69"/>
    </location>
</feature>
<name>A0A0C7R4C7_PARSO</name>
<dbReference type="Proteomes" id="UP000049127">
    <property type="component" value="Unassembled WGS sequence"/>
</dbReference>
<keyword evidence="1" id="KW-0472">Membrane</keyword>
<keyword evidence="1" id="KW-0812">Transmembrane</keyword>
<dbReference type="AlphaFoldDB" id="A0A0C7R4C7"/>